<dbReference type="Gene3D" id="3.40.50.300">
    <property type="entry name" value="P-loop containing nucleotide triphosphate hydrolases"/>
    <property type="match status" value="1"/>
</dbReference>
<comment type="subcellular location">
    <subcellularLocation>
        <location evidence="5 7">Cytoplasm</location>
    </subcellularLocation>
</comment>
<evidence type="ECO:0000256" key="1">
    <source>
        <dbReference type="ARBA" id="ARBA00022679"/>
    </source>
</evidence>
<keyword evidence="1 5" id="KW-0808">Transferase</keyword>
<keyword evidence="4 5" id="KW-0418">Kinase</keyword>
<feature type="binding site" evidence="5">
    <location>
        <begin position="58"/>
        <end position="60"/>
    </location>
    <ligand>
        <name>AMP</name>
        <dbReference type="ChEBI" id="CHEBI:456215"/>
    </ligand>
</feature>
<comment type="catalytic activity">
    <reaction evidence="5 7">
        <text>AMP + ATP = 2 ADP</text>
        <dbReference type="Rhea" id="RHEA:12973"/>
        <dbReference type="ChEBI" id="CHEBI:30616"/>
        <dbReference type="ChEBI" id="CHEBI:456215"/>
        <dbReference type="ChEBI" id="CHEBI:456216"/>
        <dbReference type="EC" id="2.7.4.3"/>
    </reaction>
</comment>
<evidence type="ECO:0000256" key="2">
    <source>
        <dbReference type="ARBA" id="ARBA00022727"/>
    </source>
</evidence>
<reference evidence="8 9" key="1">
    <citation type="submission" date="2017-09" db="EMBL/GenBank/DDBJ databases">
        <title>Depth-based differentiation of microbial function through sediment-hosted aquifers and enrichment of novel symbionts in the deep terrestrial subsurface.</title>
        <authorList>
            <person name="Probst A.J."/>
            <person name="Ladd B."/>
            <person name="Jarett J.K."/>
            <person name="Geller-Mcgrath D.E."/>
            <person name="Sieber C.M."/>
            <person name="Emerson J.B."/>
            <person name="Anantharaman K."/>
            <person name="Thomas B.C."/>
            <person name="Malmstrom R."/>
            <person name="Stieglmeier M."/>
            <person name="Klingl A."/>
            <person name="Woyke T."/>
            <person name="Ryan C.M."/>
            <person name="Banfield J.F."/>
        </authorList>
    </citation>
    <scope>NUCLEOTIDE SEQUENCE [LARGE SCALE GENOMIC DNA]</scope>
    <source>
        <strain evidence="8">CG23_combo_of_CG06-09_8_20_14_all_39_17</strain>
    </source>
</reference>
<evidence type="ECO:0000256" key="3">
    <source>
        <dbReference type="ARBA" id="ARBA00022741"/>
    </source>
</evidence>
<dbReference type="InterPro" id="IPR027417">
    <property type="entry name" value="P-loop_NTPase"/>
</dbReference>
<feature type="binding site" evidence="5">
    <location>
        <position position="203"/>
    </location>
    <ligand>
        <name>ATP</name>
        <dbReference type="ChEBI" id="CHEBI:30616"/>
    </ligand>
</feature>
<evidence type="ECO:0000256" key="7">
    <source>
        <dbReference type="RuleBase" id="RU003331"/>
    </source>
</evidence>
<dbReference type="SUPFAM" id="SSF52540">
    <property type="entry name" value="P-loop containing nucleoside triphosphate hydrolases"/>
    <property type="match status" value="1"/>
</dbReference>
<dbReference type="GO" id="GO:0004017">
    <property type="term" value="F:AMP kinase activity"/>
    <property type="evidence" value="ECO:0007669"/>
    <property type="project" value="UniProtKB-UniRule"/>
</dbReference>
<dbReference type="GO" id="GO:0044209">
    <property type="term" value="P:AMP salvage"/>
    <property type="evidence" value="ECO:0007669"/>
    <property type="project" value="UniProtKB-UniRule"/>
</dbReference>
<dbReference type="GO" id="GO:0005524">
    <property type="term" value="F:ATP binding"/>
    <property type="evidence" value="ECO:0007669"/>
    <property type="project" value="UniProtKB-UniRule"/>
</dbReference>
<dbReference type="InterPro" id="IPR000850">
    <property type="entry name" value="Adenylat/UMP-CMP_kin"/>
</dbReference>
<dbReference type="CDD" id="cd01428">
    <property type="entry name" value="ADK"/>
    <property type="match status" value="1"/>
</dbReference>
<sequence>MKIIIVLGPAGSGKGTQVNLLVKKFHLDCFGSGVALRERARKRDFTGKRVHNVMKGGALVPSFIISKLWMDALEKFRNRKSFRGVVFDGTPRKLGEAEFFNEALSWYGWDDNVRVIYINISEKESFDRLTKRRMCKKCGNIIPWIGEFKNMERCNKCNGQLMERNDDKPAAIEKRMEEFRYEVLPVLNIYRKQGRLIEVNGEQSIEKVFKEICDKLKA</sequence>
<keyword evidence="3 5" id="KW-0547">Nucleotide-binding</keyword>
<evidence type="ECO:0000313" key="9">
    <source>
        <dbReference type="Proteomes" id="UP000229976"/>
    </source>
</evidence>
<dbReference type="PANTHER" id="PTHR23359">
    <property type="entry name" value="NUCLEOTIDE KINASE"/>
    <property type="match status" value="1"/>
</dbReference>
<keyword evidence="5" id="KW-0963">Cytoplasm</keyword>
<keyword evidence="5 7" id="KW-0067">ATP-binding</keyword>
<feature type="binding site" evidence="5">
    <location>
        <position position="132"/>
    </location>
    <ligand>
        <name>ATP</name>
        <dbReference type="ChEBI" id="CHEBI:30616"/>
    </ligand>
</feature>
<comment type="subunit">
    <text evidence="5 7">Monomer.</text>
</comment>
<dbReference type="UniPathway" id="UPA00588">
    <property type="reaction ID" value="UER00649"/>
</dbReference>
<comment type="caution">
    <text evidence="5">Lacks conserved residue(s) required for the propagation of feature annotation.</text>
</comment>
<feature type="binding site" evidence="5">
    <location>
        <position position="32"/>
    </location>
    <ligand>
        <name>AMP</name>
        <dbReference type="ChEBI" id="CHEBI:456215"/>
    </ligand>
</feature>
<feature type="binding site" evidence="5">
    <location>
        <position position="175"/>
    </location>
    <ligand>
        <name>AMP</name>
        <dbReference type="ChEBI" id="CHEBI:456215"/>
    </ligand>
</feature>
<dbReference type="Pfam" id="PF00406">
    <property type="entry name" value="ADK"/>
    <property type="match status" value="1"/>
</dbReference>
<dbReference type="Proteomes" id="UP000229976">
    <property type="component" value="Unassembled WGS sequence"/>
</dbReference>
<dbReference type="AlphaFoldDB" id="A0A2G9YTX4"/>
<dbReference type="EC" id="2.7.4.3" evidence="5 7"/>
<protein>
    <recommendedName>
        <fullName evidence="5 7">Adenylate kinase</fullName>
        <shortName evidence="5">AK</shortName>
        <ecNumber evidence="5 7">2.7.4.3</ecNumber>
    </recommendedName>
    <alternativeName>
        <fullName evidence="5">ATP-AMP transphosphorylase</fullName>
    </alternativeName>
    <alternativeName>
        <fullName evidence="5">ATP:AMP phosphotransferase</fullName>
    </alternativeName>
    <alternativeName>
        <fullName evidence="5">Adenylate monophosphate kinase</fullName>
    </alternativeName>
</protein>
<evidence type="ECO:0000256" key="5">
    <source>
        <dbReference type="HAMAP-Rule" id="MF_00235"/>
    </source>
</evidence>
<comment type="domain">
    <text evidence="5">Consists of three domains, a large central CORE domain and two small peripheral domains, NMPbind and LID, which undergo movements during catalysis. The LID domain closes over the site of phosphoryl transfer upon ATP binding. Assembling and dissambling the active center during each catalytic cycle provides an effective means to prevent ATP hydrolysis.</text>
</comment>
<accession>A0A2G9YTX4</accession>
<dbReference type="GO" id="GO:0005737">
    <property type="term" value="C:cytoplasm"/>
    <property type="evidence" value="ECO:0007669"/>
    <property type="project" value="UniProtKB-SubCell"/>
</dbReference>
<proteinExistence type="inferred from homology"/>
<dbReference type="PRINTS" id="PR00094">
    <property type="entry name" value="ADENYLTKNASE"/>
</dbReference>
<feature type="region of interest" description="NMP" evidence="5">
    <location>
        <begin position="31"/>
        <end position="60"/>
    </location>
</feature>
<comment type="caution">
    <text evidence="8">The sequence shown here is derived from an EMBL/GenBank/DDBJ whole genome shotgun (WGS) entry which is preliminary data.</text>
</comment>
<name>A0A2G9YTX4_9BACT</name>
<evidence type="ECO:0000256" key="6">
    <source>
        <dbReference type="RuleBase" id="RU003330"/>
    </source>
</evidence>
<evidence type="ECO:0000256" key="4">
    <source>
        <dbReference type="ARBA" id="ARBA00022777"/>
    </source>
</evidence>
<gene>
    <name evidence="5" type="primary">adk</name>
    <name evidence="8" type="ORF">COX37_02750</name>
</gene>
<feature type="binding site" evidence="5">
    <location>
        <position position="37"/>
    </location>
    <ligand>
        <name>AMP</name>
        <dbReference type="ChEBI" id="CHEBI:456215"/>
    </ligand>
</feature>
<feature type="binding site" evidence="5">
    <location>
        <position position="164"/>
    </location>
    <ligand>
        <name>AMP</name>
        <dbReference type="ChEBI" id="CHEBI:456215"/>
    </ligand>
</feature>
<comment type="pathway">
    <text evidence="5">Purine metabolism; AMP biosynthesis via salvage pathway; AMP from ADP: step 1/1.</text>
</comment>
<comment type="similarity">
    <text evidence="5 6">Belongs to the adenylate kinase family.</text>
</comment>
<dbReference type="HAMAP" id="MF_00235">
    <property type="entry name" value="Adenylate_kinase_Adk"/>
    <property type="match status" value="1"/>
</dbReference>
<keyword evidence="2 5" id="KW-0545">Nucleotide biosynthesis</keyword>
<dbReference type="EMBL" id="PCRO01000034">
    <property type="protein sequence ID" value="PIP22678.1"/>
    <property type="molecule type" value="Genomic_DNA"/>
</dbReference>
<organism evidence="8 9">
    <name type="scientific">Candidatus Nealsonbacteria bacterium CG23_combo_of_CG06-09_8_20_14_all_39_17</name>
    <dbReference type="NCBI Taxonomy" id="1974722"/>
    <lineage>
        <taxon>Bacteria</taxon>
        <taxon>Candidatus Nealsoniibacteriota</taxon>
    </lineage>
</organism>
<evidence type="ECO:0000313" key="8">
    <source>
        <dbReference type="EMBL" id="PIP22678.1"/>
    </source>
</evidence>
<feature type="binding site" evidence="5">
    <location>
        <begin position="11"/>
        <end position="16"/>
    </location>
    <ligand>
        <name>ATP</name>
        <dbReference type="ChEBI" id="CHEBI:30616"/>
    </ligand>
</feature>
<comment type="function">
    <text evidence="5">Catalyzes the reversible transfer of the terminal phosphate group between ATP and AMP. Plays an important role in cellular energy homeostasis and in adenine nucleotide metabolism.</text>
</comment>